<dbReference type="AlphaFoldDB" id="A0A2P5BP93"/>
<evidence type="ECO:0000256" key="1">
    <source>
        <dbReference type="SAM" id="MobiDB-lite"/>
    </source>
</evidence>
<organism evidence="2 3">
    <name type="scientific">Parasponia andersonii</name>
    <name type="common">Sponia andersonii</name>
    <dbReference type="NCBI Taxonomy" id="3476"/>
    <lineage>
        <taxon>Eukaryota</taxon>
        <taxon>Viridiplantae</taxon>
        <taxon>Streptophyta</taxon>
        <taxon>Embryophyta</taxon>
        <taxon>Tracheophyta</taxon>
        <taxon>Spermatophyta</taxon>
        <taxon>Magnoliopsida</taxon>
        <taxon>eudicotyledons</taxon>
        <taxon>Gunneridae</taxon>
        <taxon>Pentapetalae</taxon>
        <taxon>rosids</taxon>
        <taxon>fabids</taxon>
        <taxon>Rosales</taxon>
        <taxon>Cannabaceae</taxon>
        <taxon>Parasponia</taxon>
    </lineage>
</organism>
<keyword evidence="3" id="KW-1185">Reference proteome</keyword>
<dbReference type="EMBL" id="JXTB01000243">
    <property type="protein sequence ID" value="PON50615.1"/>
    <property type="molecule type" value="Genomic_DNA"/>
</dbReference>
<comment type="caution">
    <text evidence="2">The sequence shown here is derived from an EMBL/GenBank/DDBJ whole genome shotgun (WGS) entry which is preliminary data.</text>
</comment>
<protein>
    <submittedName>
        <fullName evidence="2">Uncharacterized protein</fullName>
    </submittedName>
</protein>
<proteinExistence type="predicted"/>
<reference evidence="3" key="1">
    <citation type="submission" date="2016-06" db="EMBL/GenBank/DDBJ databases">
        <title>Parallel loss of symbiosis genes in relatives of nitrogen-fixing non-legume Parasponia.</title>
        <authorList>
            <person name="Van Velzen R."/>
            <person name="Holmer R."/>
            <person name="Bu F."/>
            <person name="Rutten L."/>
            <person name="Van Zeijl A."/>
            <person name="Liu W."/>
            <person name="Santuari L."/>
            <person name="Cao Q."/>
            <person name="Sharma T."/>
            <person name="Shen D."/>
            <person name="Roswanjaya Y."/>
            <person name="Wardhani T."/>
            <person name="Kalhor M.S."/>
            <person name="Jansen J."/>
            <person name="Van den Hoogen J."/>
            <person name="Gungor B."/>
            <person name="Hartog M."/>
            <person name="Hontelez J."/>
            <person name="Verver J."/>
            <person name="Yang W.-C."/>
            <person name="Schijlen E."/>
            <person name="Repin R."/>
            <person name="Schilthuizen M."/>
            <person name="Schranz E."/>
            <person name="Heidstra R."/>
            <person name="Miyata K."/>
            <person name="Fedorova E."/>
            <person name="Kohlen W."/>
            <person name="Bisseling T."/>
            <person name="Smit S."/>
            <person name="Geurts R."/>
        </authorList>
    </citation>
    <scope>NUCLEOTIDE SEQUENCE [LARGE SCALE GENOMIC DNA]</scope>
    <source>
        <strain evidence="3">cv. WU1-14</strain>
    </source>
</reference>
<gene>
    <name evidence="2" type="ORF">PanWU01x14_221480</name>
</gene>
<sequence length="104" mass="12093">MLPLQDYRPLALKTLEEVRATVNSIQNLLEQLAGDQPRNEHRKHIQCPDQPDNLKRAAEQCDHVRGHVQFDKQQGFKETRSLNSRVREIEGQRVRDQRDAPKAS</sequence>
<feature type="region of interest" description="Disordered" evidence="1">
    <location>
        <begin position="72"/>
        <end position="104"/>
    </location>
</feature>
<name>A0A2P5BP93_PARAD</name>
<dbReference type="Proteomes" id="UP000237105">
    <property type="component" value="Unassembled WGS sequence"/>
</dbReference>
<evidence type="ECO:0000313" key="2">
    <source>
        <dbReference type="EMBL" id="PON50615.1"/>
    </source>
</evidence>
<accession>A0A2P5BP93</accession>
<evidence type="ECO:0000313" key="3">
    <source>
        <dbReference type="Proteomes" id="UP000237105"/>
    </source>
</evidence>